<dbReference type="PANTHER" id="PTHR22953">
    <property type="entry name" value="ACID PHOSPHATASE RELATED"/>
    <property type="match status" value="1"/>
</dbReference>
<dbReference type="PANTHER" id="PTHR22953:SF153">
    <property type="entry name" value="PURPLE ACID PHOSPHATASE"/>
    <property type="match status" value="1"/>
</dbReference>
<evidence type="ECO:0000256" key="2">
    <source>
        <dbReference type="SAM" id="MobiDB-lite"/>
    </source>
</evidence>
<dbReference type="InterPro" id="IPR029052">
    <property type="entry name" value="Metallo-depent_PP-like"/>
</dbReference>
<organism evidence="5 6">
    <name type="scientific">Actinorhabdospora filicis</name>
    <dbReference type="NCBI Taxonomy" id="1785913"/>
    <lineage>
        <taxon>Bacteria</taxon>
        <taxon>Bacillati</taxon>
        <taxon>Actinomycetota</taxon>
        <taxon>Actinomycetes</taxon>
        <taxon>Micromonosporales</taxon>
        <taxon>Micromonosporaceae</taxon>
        <taxon>Actinorhabdospora</taxon>
    </lineage>
</organism>
<dbReference type="InterPro" id="IPR039331">
    <property type="entry name" value="PAPs-like"/>
</dbReference>
<evidence type="ECO:0000256" key="1">
    <source>
        <dbReference type="ARBA" id="ARBA00022729"/>
    </source>
</evidence>
<feature type="region of interest" description="Disordered" evidence="2">
    <location>
        <begin position="465"/>
        <end position="484"/>
    </location>
</feature>
<accession>A0A9W6WDD4</accession>
<dbReference type="InterPro" id="IPR004843">
    <property type="entry name" value="Calcineurin-like_PHP"/>
</dbReference>
<dbReference type="SUPFAM" id="SSF56300">
    <property type="entry name" value="Metallo-dependent phosphatases"/>
    <property type="match status" value="1"/>
</dbReference>
<dbReference type="EMBL" id="BSTX01000008">
    <property type="protein sequence ID" value="GLZ81998.1"/>
    <property type="molecule type" value="Genomic_DNA"/>
</dbReference>
<evidence type="ECO:0000259" key="4">
    <source>
        <dbReference type="Pfam" id="PF00149"/>
    </source>
</evidence>
<evidence type="ECO:0000313" key="5">
    <source>
        <dbReference type="EMBL" id="GLZ81998.1"/>
    </source>
</evidence>
<dbReference type="GO" id="GO:0003993">
    <property type="term" value="F:acid phosphatase activity"/>
    <property type="evidence" value="ECO:0007669"/>
    <property type="project" value="InterPro"/>
</dbReference>
<dbReference type="RefSeq" id="WP_285667564.1">
    <property type="nucleotide sequence ID" value="NZ_BSTX01000008.1"/>
</dbReference>
<feature type="chain" id="PRO_5040733314" description="Calcineurin-like phosphoesterase domain-containing protein" evidence="3">
    <location>
        <begin position="23"/>
        <end position="751"/>
    </location>
</feature>
<sequence>MRRKLFAAAGGLALLIAATAAASQAGAHPGQGPDLVADAARVPVIEQVEQVAQGGQREGVVAPGARQVCDAGAGRIRLRFSALDLRGDDSVTLTGSRGGSYTLTAKNWPGKGFYTRSFPGECVAITPSVEDAASTYAVDAWQSTAADATVVVAGAGDICGTACNQTDDLISSINPVAVFTAGDNAYESGTLSEFNNQYAPTWGQFKAKTHPAPGNHEYGTSGASGYFDYFNGTGNNTGIAGERGKGYYSWDVGDWHFVVVNSDISHTASSAQLTWLKNDLAANTKPCTAAYTHHPRYSSGDHGDDTGMAPVVSALVAAKADVLIQGHDHHYERFAPVNASGQTDQANGLRTWVIGTGGRALYSSTSSSAGPSEVFNNNTFGVAKFQLSATGYVFDFVPVAGRTFTDHVTGNCHKASQTADFGVAASPSAVSVAKGSSGSSTVSVSSSGGFSSAVALTASGAPSGVTASLSPASVTPPANGSGTSTLSLSVSASAATGTYPVTVTGTSNGVTRTATVNLTVTGTGTSSFSDDFETDKGWTVNPAGSDTASAGKFERGDPEQTTSTYSNQVKQLGTTPSGVNALSTGRLAGSAYGANDLDGGVTSARSPAFTVPSGASLSFGYNVAHGDNSSADDYLRVSVTSGGTTTQLWQKVGAAAEVAGAWQTATVSLAAYTGQSVTLLVSAADAAGGSLFEAQVDDVKVTGTSAAPPANYIPPATSTEAPSGTRVLTALPMVRFAHVASSTGARRSGPR</sequence>
<dbReference type="SUPFAM" id="SSF49899">
    <property type="entry name" value="Concanavalin A-like lectins/glucanases"/>
    <property type="match status" value="1"/>
</dbReference>
<protein>
    <recommendedName>
        <fullName evidence="4">Calcineurin-like phosphoesterase domain-containing protein</fullName>
    </recommendedName>
</protein>
<evidence type="ECO:0000256" key="3">
    <source>
        <dbReference type="SAM" id="SignalP"/>
    </source>
</evidence>
<dbReference type="Gene3D" id="3.60.21.10">
    <property type="match status" value="1"/>
</dbReference>
<reference evidence="5" key="1">
    <citation type="submission" date="2023-03" db="EMBL/GenBank/DDBJ databases">
        <title>Actinorhabdospora filicis NBRC 111898.</title>
        <authorList>
            <person name="Ichikawa N."/>
            <person name="Sato H."/>
            <person name="Tonouchi N."/>
        </authorList>
    </citation>
    <scope>NUCLEOTIDE SEQUENCE</scope>
    <source>
        <strain evidence="5">NBRC 111898</strain>
    </source>
</reference>
<keyword evidence="6" id="KW-1185">Reference proteome</keyword>
<dbReference type="InterPro" id="IPR013320">
    <property type="entry name" value="ConA-like_dom_sf"/>
</dbReference>
<dbReference type="Proteomes" id="UP001165079">
    <property type="component" value="Unassembled WGS sequence"/>
</dbReference>
<evidence type="ECO:0000313" key="6">
    <source>
        <dbReference type="Proteomes" id="UP001165079"/>
    </source>
</evidence>
<name>A0A9W6WDD4_9ACTN</name>
<proteinExistence type="predicted"/>
<gene>
    <name evidence="5" type="ORF">Afil01_68050</name>
</gene>
<dbReference type="AlphaFoldDB" id="A0A9W6WDD4"/>
<feature type="compositionally biased region" description="Polar residues" evidence="2">
    <location>
        <begin position="465"/>
        <end position="478"/>
    </location>
</feature>
<feature type="domain" description="Calcineurin-like phosphoesterase" evidence="4">
    <location>
        <begin position="166"/>
        <end position="331"/>
    </location>
</feature>
<feature type="region of interest" description="Disordered" evidence="2">
    <location>
        <begin position="541"/>
        <end position="565"/>
    </location>
</feature>
<dbReference type="Pfam" id="PF00149">
    <property type="entry name" value="Metallophos"/>
    <property type="match status" value="1"/>
</dbReference>
<feature type="signal peptide" evidence="3">
    <location>
        <begin position="1"/>
        <end position="22"/>
    </location>
</feature>
<keyword evidence="1 3" id="KW-0732">Signal</keyword>
<comment type="caution">
    <text evidence="5">The sequence shown here is derived from an EMBL/GenBank/DDBJ whole genome shotgun (WGS) entry which is preliminary data.</text>
</comment>